<dbReference type="AlphaFoldDB" id="A0A9D4C8E3"/>
<name>A0A9D4C8E3_DREPO</name>
<organism evidence="1 2">
    <name type="scientific">Dreissena polymorpha</name>
    <name type="common">Zebra mussel</name>
    <name type="synonym">Mytilus polymorpha</name>
    <dbReference type="NCBI Taxonomy" id="45954"/>
    <lineage>
        <taxon>Eukaryota</taxon>
        <taxon>Metazoa</taxon>
        <taxon>Spiralia</taxon>
        <taxon>Lophotrochozoa</taxon>
        <taxon>Mollusca</taxon>
        <taxon>Bivalvia</taxon>
        <taxon>Autobranchia</taxon>
        <taxon>Heteroconchia</taxon>
        <taxon>Euheterodonta</taxon>
        <taxon>Imparidentia</taxon>
        <taxon>Neoheterodontei</taxon>
        <taxon>Myida</taxon>
        <taxon>Dreissenoidea</taxon>
        <taxon>Dreissenidae</taxon>
        <taxon>Dreissena</taxon>
    </lineage>
</organism>
<accession>A0A9D4C8E3</accession>
<sequence>MASFICSRASDLAFLRTPCDRRRRNPLYHSRTTKRRLISCPRWLSQEPSSCAFPSMISTQCGRSCYCQNISKKTR</sequence>
<comment type="caution">
    <text evidence="1">The sequence shown here is derived from an EMBL/GenBank/DDBJ whole genome shotgun (WGS) entry which is preliminary data.</text>
</comment>
<dbReference type="Proteomes" id="UP000828390">
    <property type="component" value="Unassembled WGS sequence"/>
</dbReference>
<keyword evidence="2" id="KW-1185">Reference proteome</keyword>
<dbReference type="EMBL" id="JAIWYP010000013">
    <property type="protein sequence ID" value="KAH3718859.1"/>
    <property type="molecule type" value="Genomic_DNA"/>
</dbReference>
<gene>
    <name evidence="1" type="ORF">DPMN_061684</name>
</gene>
<evidence type="ECO:0000313" key="2">
    <source>
        <dbReference type="Proteomes" id="UP000828390"/>
    </source>
</evidence>
<evidence type="ECO:0000313" key="1">
    <source>
        <dbReference type="EMBL" id="KAH3718859.1"/>
    </source>
</evidence>
<protein>
    <submittedName>
        <fullName evidence="1">Uncharacterized protein</fullName>
    </submittedName>
</protein>
<proteinExistence type="predicted"/>
<reference evidence="1" key="1">
    <citation type="journal article" date="2019" name="bioRxiv">
        <title>The Genome of the Zebra Mussel, Dreissena polymorpha: A Resource for Invasive Species Research.</title>
        <authorList>
            <person name="McCartney M.A."/>
            <person name="Auch B."/>
            <person name="Kono T."/>
            <person name="Mallez S."/>
            <person name="Zhang Y."/>
            <person name="Obille A."/>
            <person name="Becker A."/>
            <person name="Abrahante J.E."/>
            <person name="Garbe J."/>
            <person name="Badalamenti J.P."/>
            <person name="Herman A."/>
            <person name="Mangelson H."/>
            <person name="Liachko I."/>
            <person name="Sullivan S."/>
            <person name="Sone E.D."/>
            <person name="Koren S."/>
            <person name="Silverstein K.A.T."/>
            <person name="Beckman K.B."/>
            <person name="Gohl D.M."/>
        </authorList>
    </citation>
    <scope>NUCLEOTIDE SEQUENCE</scope>
    <source>
        <strain evidence="1">Duluth1</strain>
        <tissue evidence="1">Whole animal</tissue>
    </source>
</reference>
<reference evidence="1" key="2">
    <citation type="submission" date="2020-11" db="EMBL/GenBank/DDBJ databases">
        <authorList>
            <person name="McCartney M.A."/>
            <person name="Auch B."/>
            <person name="Kono T."/>
            <person name="Mallez S."/>
            <person name="Becker A."/>
            <person name="Gohl D.M."/>
            <person name="Silverstein K.A.T."/>
            <person name="Koren S."/>
            <person name="Bechman K.B."/>
            <person name="Herman A."/>
            <person name="Abrahante J.E."/>
            <person name="Garbe J."/>
        </authorList>
    </citation>
    <scope>NUCLEOTIDE SEQUENCE</scope>
    <source>
        <strain evidence="1">Duluth1</strain>
        <tissue evidence="1">Whole animal</tissue>
    </source>
</reference>